<dbReference type="RefSeq" id="WP_126463137.1">
    <property type="nucleotide sequence ID" value="NZ_AP018721.1"/>
</dbReference>
<dbReference type="PANTHER" id="PTHR43384">
    <property type="entry name" value="SEPTUM SITE-DETERMINING PROTEIN MIND HOMOLOG, CHLOROPLASTIC-RELATED"/>
    <property type="match status" value="1"/>
</dbReference>
<keyword evidence="1" id="KW-0547">Nucleotide-binding</keyword>
<name>A0A4R3JT45_9PROT</name>
<comment type="caution">
    <text evidence="3">The sequence shown here is derived from an EMBL/GenBank/DDBJ whole genome shotgun (WGS) entry which is preliminary data.</text>
</comment>
<evidence type="ECO:0000256" key="2">
    <source>
        <dbReference type="ARBA" id="ARBA00022840"/>
    </source>
</evidence>
<dbReference type="SUPFAM" id="SSF52540">
    <property type="entry name" value="P-loop containing nucleoside triphosphate hydrolases"/>
    <property type="match status" value="1"/>
</dbReference>
<dbReference type="GO" id="GO:0005524">
    <property type="term" value="F:ATP binding"/>
    <property type="evidence" value="ECO:0007669"/>
    <property type="project" value="UniProtKB-KW"/>
</dbReference>
<dbReference type="GO" id="GO:0005829">
    <property type="term" value="C:cytosol"/>
    <property type="evidence" value="ECO:0007669"/>
    <property type="project" value="TreeGrafter"/>
</dbReference>
<dbReference type="GO" id="GO:0009898">
    <property type="term" value="C:cytoplasmic side of plasma membrane"/>
    <property type="evidence" value="ECO:0007669"/>
    <property type="project" value="TreeGrafter"/>
</dbReference>
<dbReference type="Proteomes" id="UP000295135">
    <property type="component" value="Unassembled WGS sequence"/>
</dbReference>
<dbReference type="GO" id="GO:0051782">
    <property type="term" value="P:negative regulation of cell division"/>
    <property type="evidence" value="ECO:0007669"/>
    <property type="project" value="TreeGrafter"/>
</dbReference>
<dbReference type="PANTHER" id="PTHR43384:SF4">
    <property type="entry name" value="CELLULOSE BIOSYNTHESIS PROTEIN BCSQ-RELATED"/>
    <property type="match status" value="1"/>
</dbReference>
<dbReference type="AlphaFoldDB" id="A0A4R3JT45"/>
<evidence type="ECO:0000313" key="3">
    <source>
        <dbReference type="EMBL" id="TCS70410.1"/>
    </source>
</evidence>
<keyword evidence="4" id="KW-1185">Reference proteome</keyword>
<dbReference type="EMBL" id="SLZY01000016">
    <property type="protein sequence ID" value="TCS70410.1"/>
    <property type="molecule type" value="Genomic_DNA"/>
</dbReference>
<keyword evidence="3" id="KW-0282">Flagellum</keyword>
<reference evidence="3 4" key="1">
    <citation type="submission" date="2019-03" db="EMBL/GenBank/DDBJ databases">
        <title>Genomic Encyclopedia of Type Strains, Phase IV (KMG-IV): sequencing the most valuable type-strain genomes for metagenomic binning, comparative biology and taxonomic classification.</title>
        <authorList>
            <person name="Goeker M."/>
        </authorList>
    </citation>
    <scope>NUCLEOTIDE SEQUENCE [LARGE SCALE GENOMIC DNA]</scope>
    <source>
        <strain evidence="3 4">DSM 103923</strain>
    </source>
</reference>
<keyword evidence="3" id="KW-0969">Cilium</keyword>
<dbReference type="Gene3D" id="3.40.50.300">
    <property type="entry name" value="P-loop containing nucleotide triphosphate hydrolases"/>
    <property type="match status" value="1"/>
</dbReference>
<evidence type="ECO:0000256" key="1">
    <source>
        <dbReference type="ARBA" id="ARBA00022741"/>
    </source>
</evidence>
<gene>
    <name evidence="3" type="ORF">EDC61_1169</name>
</gene>
<accession>A0A4R3JT45</accession>
<sequence>MPSAETLDQATGLRRLLGRQAPFHACAVFGPDPALQAMALASLAYALARRGESVVVLDEAESPHNVATQYGLAPRHRLADVLRGRTALDKAVVEAPGDVRLILTGPLAAEFSQMSDAAWDRRLDSLIEIIGNHGWLLVNTRPGAAASPLAAACSDRLLVLPDRKSVLTEAYALLKAAHQDRPDGRWRVLVMNRQGPGESDALFANLSGTAQRFLGMRLEWFGSVPQDEKLAQSVRLMRPLLEVAPECPGSLAFKALAETAGSWGDVDGMDAQAFWQRAYLLGRVAGEAAAMGLHDARLDRQYG</sequence>
<keyword evidence="2" id="KW-0067">ATP-binding</keyword>
<organism evidence="3 4">
    <name type="scientific">Sulfuritortus calidifontis</name>
    <dbReference type="NCBI Taxonomy" id="1914471"/>
    <lineage>
        <taxon>Bacteria</taxon>
        <taxon>Pseudomonadati</taxon>
        <taxon>Pseudomonadota</taxon>
        <taxon>Betaproteobacteria</taxon>
        <taxon>Nitrosomonadales</taxon>
        <taxon>Thiobacillaceae</taxon>
        <taxon>Sulfuritortus</taxon>
    </lineage>
</organism>
<evidence type="ECO:0000313" key="4">
    <source>
        <dbReference type="Proteomes" id="UP000295135"/>
    </source>
</evidence>
<keyword evidence="3" id="KW-0966">Cell projection</keyword>
<dbReference type="GO" id="GO:0016887">
    <property type="term" value="F:ATP hydrolysis activity"/>
    <property type="evidence" value="ECO:0007669"/>
    <property type="project" value="TreeGrafter"/>
</dbReference>
<dbReference type="InterPro" id="IPR050625">
    <property type="entry name" value="ParA/MinD_ATPase"/>
</dbReference>
<proteinExistence type="predicted"/>
<protein>
    <submittedName>
        <fullName evidence="3">Flagellar biosynthesis protein FlhG</fullName>
    </submittedName>
</protein>
<dbReference type="OrthoDB" id="5296586at2"/>
<dbReference type="InterPro" id="IPR027417">
    <property type="entry name" value="P-loop_NTPase"/>
</dbReference>